<dbReference type="EMBL" id="LSSN01002022">
    <property type="protein sequence ID" value="OMJ17531.1"/>
    <property type="molecule type" value="Genomic_DNA"/>
</dbReference>
<name>A0A1R1XSD4_9FUNG</name>
<keyword evidence="4" id="KW-1185">Reference proteome</keyword>
<dbReference type="PANTHER" id="PTHR13489">
    <property type="entry name" value="MINI-CHROMOSOME MAINTENANCE COMPLEX-BINDING PROTEIN"/>
    <property type="match status" value="1"/>
</dbReference>
<dbReference type="STRING" id="133412.A0A1R1XSD4"/>
<protein>
    <submittedName>
        <fullName evidence="3">Mini-chromosome maintenance complex-binding protein</fullName>
    </submittedName>
</protein>
<reference evidence="3 4" key="1">
    <citation type="submission" date="2017-01" db="EMBL/GenBank/DDBJ databases">
        <authorList>
            <person name="Mah S.A."/>
            <person name="Swanson W.J."/>
            <person name="Moy G.W."/>
            <person name="Vacquier V.D."/>
        </authorList>
    </citation>
    <scope>NUCLEOTIDE SEQUENCE [LARGE SCALE GENOMIC DNA]</scope>
    <source>
        <strain evidence="3 4">GSMNP</strain>
    </source>
</reference>
<proteinExistence type="predicted"/>
<dbReference type="GO" id="GO:0006261">
    <property type="term" value="P:DNA-templated DNA replication"/>
    <property type="evidence" value="ECO:0007669"/>
    <property type="project" value="TreeGrafter"/>
</dbReference>
<dbReference type="Pfam" id="PF09739">
    <property type="entry name" value="MCM_bind"/>
    <property type="match status" value="1"/>
</dbReference>
<accession>A0A1R1XSD4</accession>
<dbReference type="GO" id="GO:0003682">
    <property type="term" value="F:chromatin binding"/>
    <property type="evidence" value="ECO:0007669"/>
    <property type="project" value="TreeGrafter"/>
</dbReference>
<sequence>MVAVKHQSLANPRAFIKSIYDELKLSGSDEAVAAKKALDIIPEKFKEVLSNANYREQIVDFGTTNIETLKPGTLVYFDCMVQDPNFSKELQMYALELTNNETGKKTIDFTLYADQTEDINDEYSVSHDINPSFIVDTEVIYCTEIPGKTSWNSQRNSIIPEEGSKFEESEEFKNKKKSRYPFPNTKHNAAVFYNGYPNFKVNQSIHVVGIFDYTLCHSEESNEILWPTILAINSSPMNELFTPKEIESKNYSSAKELCHRYLMNHVGNDSLVATYLMLLLISKSNSTNEKAGKFSISLINAPQISDDLLADFSKNPTETFGIGNLSVHHLSTQSLIKVFESIMPVVVSIPVSIPILNKCPWLPNAENEAGLRSGILQLCPHSLVVLDESTLDEGVLEEQGLRNLNSLQRIVTEQKLGFIYPYQQIEIDLDIRFLVISKGKSLIKTDIVIPLTEFSDTADSSEDSVIIESRDLEFIRVYLNKASTLEFTIPSEVSTTISEEYANSRKESKDSPSTLLKTQEDLFLTLTVARLLSLSKMESELTIDSWKESLELEKQRRSRLK</sequence>
<dbReference type="OrthoDB" id="329666at2759"/>
<comment type="subcellular location">
    <subcellularLocation>
        <location evidence="1">Nucleus</location>
    </subcellularLocation>
</comment>
<dbReference type="GO" id="GO:0005634">
    <property type="term" value="C:nucleus"/>
    <property type="evidence" value="ECO:0007669"/>
    <property type="project" value="UniProtKB-SubCell"/>
</dbReference>
<evidence type="ECO:0000313" key="4">
    <source>
        <dbReference type="Proteomes" id="UP000187283"/>
    </source>
</evidence>
<evidence type="ECO:0000256" key="1">
    <source>
        <dbReference type="ARBA" id="ARBA00004123"/>
    </source>
</evidence>
<keyword evidence="2" id="KW-0539">Nucleus</keyword>
<dbReference type="InterPro" id="IPR019140">
    <property type="entry name" value="MCM_complex-bd"/>
</dbReference>
<dbReference type="PANTHER" id="PTHR13489:SF0">
    <property type="entry name" value="MINI-CHROMOSOME MAINTENANCE COMPLEX-BINDING PROTEIN"/>
    <property type="match status" value="1"/>
</dbReference>
<dbReference type="Proteomes" id="UP000187283">
    <property type="component" value="Unassembled WGS sequence"/>
</dbReference>
<evidence type="ECO:0000313" key="3">
    <source>
        <dbReference type="EMBL" id="OMJ17531.1"/>
    </source>
</evidence>
<organism evidence="3 4">
    <name type="scientific">Smittium culicis</name>
    <dbReference type="NCBI Taxonomy" id="133412"/>
    <lineage>
        <taxon>Eukaryota</taxon>
        <taxon>Fungi</taxon>
        <taxon>Fungi incertae sedis</taxon>
        <taxon>Zoopagomycota</taxon>
        <taxon>Kickxellomycotina</taxon>
        <taxon>Harpellomycetes</taxon>
        <taxon>Harpellales</taxon>
        <taxon>Legeriomycetaceae</taxon>
        <taxon>Smittium</taxon>
    </lineage>
</organism>
<dbReference type="AlphaFoldDB" id="A0A1R1XSD4"/>
<gene>
    <name evidence="3" type="ORF">AYI70_g5920</name>
</gene>
<comment type="caution">
    <text evidence="3">The sequence shown here is derived from an EMBL/GenBank/DDBJ whole genome shotgun (WGS) entry which is preliminary data.</text>
</comment>
<evidence type="ECO:0000256" key="2">
    <source>
        <dbReference type="ARBA" id="ARBA00023242"/>
    </source>
</evidence>